<dbReference type="Gene3D" id="3.10.400.10">
    <property type="entry name" value="Sulfate adenylyltransferase"/>
    <property type="match status" value="1"/>
</dbReference>
<dbReference type="Proteomes" id="UP001595916">
    <property type="component" value="Unassembled WGS sequence"/>
</dbReference>
<dbReference type="SUPFAM" id="SSF88697">
    <property type="entry name" value="PUA domain-like"/>
    <property type="match status" value="1"/>
</dbReference>
<dbReference type="PANTHER" id="PTHR39203:SF1">
    <property type="entry name" value="CYTOPLASMIC PROTEIN"/>
    <property type="match status" value="1"/>
</dbReference>
<protein>
    <submittedName>
        <fullName evidence="2">ASCH domain-containing protein</fullName>
    </submittedName>
</protein>
<dbReference type="SMART" id="SM01022">
    <property type="entry name" value="ASCH"/>
    <property type="match status" value="1"/>
</dbReference>
<reference evidence="3" key="1">
    <citation type="journal article" date="2019" name="Int. J. Syst. Evol. Microbiol.">
        <title>The Global Catalogue of Microorganisms (GCM) 10K type strain sequencing project: providing services to taxonomists for standard genome sequencing and annotation.</title>
        <authorList>
            <consortium name="The Broad Institute Genomics Platform"/>
            <consortium name="The Broad Institute Genome Sequencing Center for Infectious Disease"/>
            <person name="Wu L."/>
            <person name="Ma J."/>
        </authorList>
    </citation>
    <scope>NUCLEOTIDE SEQUENCE [LARGE SCALE GENOMIC DNA]</scope>
    <source>
        <strain evidence="3">CCUG 46385</strain>
    </source>
</reference>
<name>A0ABV9QKJ8_9FIRM</name>
<sequence>MKAATMWKEFKKECPEINCDYEAWAFGEDANNLAKLVLQGKKTATSSLYDAYKDEREPLPQVGEYSVLLLDNEEAVCILRNIKVSVMPFSEVGEDHARKEGEGDLSLDYWRKVHKDFFEKQMLELGKVFSPRCNVVCEEFEIVYPSIFVKKTLKK</sequence>
<evidence type="ECO:0000259" key="1">
    <source>
        <dbReference type="SMART" id="SM01022"/>
    </source>
</evidence>
<evidence type="ECO:0000313" key="2">
    <source>
        <dbReference type="EMBL" id="MFC4804905.1"/>
    </source>
</evidence>
<dbReference type="Pfam" id="PF04266">
    <property type="entry name" value="ASCH"/>
    <property type="match status" value="1"/>
</dbReference>
<gene>
    <name evidence="2" type="ORF">ACFO4R_07400</name>
</gene>
<comment type="caution">
    <text evidence="2">The sequence shown here is derived from an EMBL/GenBank/DDBJ whole genome shotgun (WGS) entry which is preliminary data.</text>
</comment>
<proteinExistence type="predicted"/>
<organism evidence="2 3">
    <name type="scientific">Filifactor villosus</name>
    <dbReference type="NCBI Taxonomy" id="29374"/>
    <lineage>
        <taxon>Bacteria</taxon>
        <taxon>Bacillati</taxon>
        <taxon>Bacillota</taxon>
        <taxon>Clostridia</taxon>
        <taxon>Peptostreptococcales</taxon>
        <taxon>Filifactoraceae</taxon>
        <taxon>Filifactor</taxon>
    </lineage>
</organism>
<dbReference type="InterPro" id="IPR015947">
    <property type="entry name" value="PUA-like_sf"/>
</dbReference>
<dbReference type="RefSeq" id="WP_379788434.1">
    <property type="nucleotide sequence ID" value="NZ_JBHSHL010000025.1"/>
</dbReference>
<keyword evidence="3" id="KW-1185">Reference proteome</keyword>
<feature type="domain" description="ASCH" evidence="1">
    <location>
        <begin position="24"/>
        <end position="144"/>
    </location>
</feature>
<dbReference type="PIRSF" id="PIRSF021320">
    <property type="entry name" value="DUF984"/>
    <property type="match status" value="1"/>
</dbReference>
<dbReference type="InterPro" id="IPR007374">
    <property type="entry name" value="ASCH_domain"/>
</dbReference>
<dbReference type="PANTHER" id="PTHR39203">
    <property type="entry name" value="CYTOPLASMIC PROTEIN-RELATED"/>
    <property type="match status" value="1"/>
</dbReference>
<dbReference type="InterPro" id="IPR009326">
    <property type="entry name" value="DUF984"/>
</dbReference>
<evidence type="ECO:0000313" key="3">
    <source>
        <dbReference type="Proteomes" id="UP001595916"/>
    </source>
</evidence>
<dbReference type="EMBL" id="JBHSHL010000025">
    <property type="protein sequence ID" value="MFC4804905.1"/>
    <property type="molecule type" value="Genomic_DNA"/>
</dbReference>
<dbReference type="CDD" id="cd06553">
    <property type="entry name" value="ASCH_Ef3133_like"/>
    <property type="match status" value="1"/>
</dbReference>
<accession>A0ABV9QKJ8</accession>